<evidence type="ECO:0000313" key="5">
    <source>
        <dbReference type="EMBL" id="MBM6703154.1"/>
    </source>
</evidence>
<sequence length="225" mass="25458">MQESKPQNAQQKDIHTVLVVDDHPLFRRGVCELLALEPTIRVVGEAGTREEALELVRKCEPDLTVLDLNIKGSSGVEILTKFKEEDPSRRVVILTVSDSGDDLMACIKAGADGYFLKDMEPERFLESLKETLEGRLIVDQSMVRYLTDLIRVKKVDVEPVRLTDREEDVLALIERGFTNKMIARELHISDGTVKGHVKHLLKKLGFQSRVEAAVWASQRKSARQR</sequence>
<dbReference type="Proteomes" id="UP000715095">
    <property type="component" value="Unassembled WGS sequence"/>
</dbReference>
<dbReference type="SUPFAM" id="SSF52172">
    <property type="entry name" value="CheY-like"/>
    <property type="match status" value="1"/>
</dbReference>
<dbReference type="InterPro" id="IPR039420">
    <property type="entry name" value="WalR-like"/>
</dbReference>
<accession>A0ABS2DP77</accession>
<name>A0ABS2DP77_9BURK</name>
<evidence type="ECO:0000256" key="2">
    <source>
        <dbReference type="PROSITE-ProRule" id="PRU00169"/>
    </source>
</evidence>
<protein>
    <submittedName>
        <fullName evidence="5">Two-component system response regulator NarL</fullName>
    </submittedName>
</protein>
<keyword evidence="2" id="KW-0597">Phosphoprotein</keyword>
<evidence type="ECO:0000259" key="4">
    <source>
        <dbReference type="PROSITE" id="PS50110"/>
    </source>
</evidence>
<feature type="domain" description="Response regulatory" evidence="4">
    <location>
        <begin position="16"/>
        <end position="132"/>
    </location>
</feature>
<evidence type="ECO:0000313" key="6">
    <source>
        <dbReference type="Proteomes" id="UP000715095"/>
    </source>
</evidence>
<feature type="domain" description="HTH luxR-type" evidence="3">
    <location>
        <begin position="155"/>
        <end position="220"/>
    </location>
</feature>
<comment type="caution">
    <text evidence="5">The sequence shown here is derived from an EMBL/GenBank/DDBJ whole genome shotgun (WGS) entry which is preliminary data.</text>
</comment>
<evidence type="ECO:0000256" key="1">
    <source>
        <dbReference type="ARBA" id="ARBA00023125"/>
    </source>
</evidence>
<dbReference type="SMART" id="SM00448">
    <property type="entry name" value="REC"/>
    <property type="match status" value="1"/>
</dbReference>
<dbReference type="PROSITE" id="PS50043">
    <property type="entry name" value="HTH_LUXR_2"/>
    <property type="match status" value="1"/>
</dbReference>
<dbReference type="Pfam" id="PF00072">
    <property type="entry name" value="Response_reg"/>
    <property type="match status" value="1"/>
</dbReference>
<dbReference type="Pfam" id="PF00196">
    <property type="entry name" value="GerE"/>
    <property type="match status" value="1"/>
</dbReference>
<dbReference type="Gene3D" id="3.40.50.2300">
    <property type="match status" value="1"/>
</dbReference>
<dbReference type="InterPro" id="IPR011006">
    <property type="entry name" value="CheY-like_superfamily"/>
</dbReference>
<dbReference type="PANTHER" id="PTHR43214:SF38">
    <property type="entry name" value="NITRATE_NITRITE RESPONSE REGULATOR PROTEIN NARL"/>
    <property type="match status" value="1"/>
</dbReference>
<dbReference type="PROSITE" id="PS50110">
    <property type="entry name" value="RESPONSE_REGULATORY"/>
    <property type="match status" value="1"/>
</dbReference>
<dbReference type="CDD" id="cd06170">
    <property type="entry name" value="LuxR_C_like"/>
    <property type="match status" value="1"/>
</dbReference>
<evidence type="ECO:0000259" key="3">
    <source>
        <dbReference type="PROSITE" id="PS50043"/>
    </source>
</evidence>
<dbReference type="InterPro" id="IPR000792">
    <property type="entry name" value="Tscrpt_reg_LuxR_C"/>
</dbReference>
<gene>
    <name evidence="5" type="primary">narL</name>
    <name evidence="5" type="ORF">H6A60_01310</name>
</gene>
<dbReference type="SMART" id="SM00421">
    <property type="entry name" value="HTH_LUXR"/>
    <property type="match status" value="1"/>
</dbReference>
<reference evidence="5 6" key="1">
    <citation type="journal article" date="2021" name="Sci. Rep.">
        <title>The distribution of antibiotic resistance genes in chicken gut microbiota commensals.</title>
        <authorList>
            <person name="Juricova H."/>
            <person name="Matiasovicova J."/>
            <person name="Kubasova T."/>
            <person name="Cejkova D."/>
            <person name="Rychlik I."/>
        </authorList>
    </citation>
    <scope>NUCLEOTIDE SEQUENCE [LARGE SCALE GENOMIC DNA]</scope>
    <source>
        <strain evidence="5 6">An829</strain>
    </source>
</reference>
<dbReference type="InterPro" id="IPR016032">
    <property type="entry name" value="Sig_transdc_resp-reg_C-effctor"/>
</dbReference>
<organism evidence="5 6">
    <name type="scientific">Sutterella massiliensis</name>
    <dbReference type="NCBI Taxonomy" id="1816689"/>
    <lineage>
        <taxon>Bacteria</taxon>
        <taxon>Pseudomonadati</taxon>
        <taxon>Pseudomonadota</taxon>
        <taxon>Betaproteobacteria</taxon>
        <taxon>Burkholderiales</taxon>
        <taxon>Sutterellaceae</taxon>
        <taxon>Sutterella</taxon>
    </lineage>
</organism>
<dbReference type="PRINTS" id="PR00038">
    <property type="entry name" value="HTHLUXR"/>
</dbReference>
<dbReference type="InterPro" id="IPR001789">
    <property type="entry name" value="Sig_transdc_resp-reg_receiver"/>
</dbReference>
<dbReference type="NCBIfam" id="NF007935">
    <property type="entry name" value="PRK10651.1"/>
    <property type="match status" value="1"/>
</dbReference>
<dbReference type="EMBL" id="JACJJC010000001">
    <property type="protein sequence ID" value="MBM6703154.1"/>
    <property type="molecule type" value="Genomic_DNA"/>
</dbReference>
<keyword evidence="1" id="KW-0238">DNA-binding</keyword>
<feature type="modified residue" description="4-aspartylphosphate" evidence="2">
    <location>
        <position position="67"/>
    </location>
</feature>
<proteinExistence type="predicted"/>
<keyword evidence="6" id="KW-1185">Reference proteome</keyword>
<dbReference type="SUPFAM" id="SSF46894">
    <property type="entry name" value="C-terminal effector domain of the bipartite response regulators"/>
    <property type="match status" value="1"/>
</dbReference>
<dbReference type="PROSITE" id="PS00622">
    <property type="entry name" value="HTH_LUXR_1"/>
    <property type="match status" value="1"/>
</dbReference>
<dbReference type="PANTHER" id="PTHR43214">
    <property type="entry name" value="TWO-COMPONENT RESPONSE REGULATOR"/>
    <property type="match status" value="1"/>
</dbReference>